<evidence type="ECO:0000313" key="1">
    <source>
        <dbReference type="EMBL" id="TPP56555.1"/>
    </source>
</evidence>
<dbReference type="Proteomes" id="UP000316759">
    <property type="component" value="Unassembled WGS sequence"/>
</dbReference>
<accession>A0A504Y8T1</accession>
<dbReference type="AlphaFoldDB" id="A0A504Y8T1"/>
<comment type="caution">
    <text evidence="1">The sequence shown here is derived from an EMBL/GenBank/DDBJ whole genome shotgun (WGS) entry which is preliminary data.</text>
</comment>
<protein>
    <submittedName>
        <fullName evidence="1">Uncharacterized protein</fullName>
    </submittedName>
</protein>
<proteinExistence type="predicted"/>
<gene>
    <name evidence="1" type="ORF">FGIG_02039</name>
</gene>
<reference evidence="1 2" key="1">
    <citation type="submission" date="2019-04" db="EMBL/GenBank/DDBJ databases">
        <title>Annotation for the trematode Fasciola gigantica.</title>
        <authorList>
            <person name="Choi Y.-J."/>
        </authorList>
    </citation>
    <scope>NUCLEOTIDE SEQUENCE [LARGE SCALE GENOMIC DNA]</scope>
    <source>
        <strain evidence="1">Uganda_cow_1</strain>
    </source>
</reference>
<name>A0A504Y8T1_FASGI</name>
<keyword evidence="2" id="KW-1185">Reference proteome</keyword>
<organism evidence="1 2">
    <name type="scientific">Fasciola gigantica</name>
    <name type="common">Giant liver fluke</name>
    <dbReference type="NCBI Taxonomy" id="46835"/>
    <lineage>
        <taxon>Eukaryota</taxon>
        <taxon>Metazoa</taxon>
        <taxon>Spiralia</taxon>
        <taxon>Lophotrochozoa</taxon>
        <taxon>Platyhelminthes</taxon>
        <taxon>Trematoda</taxon>
        <taxon>Digenea</taxon>
        <taxon>Plagiorchiida</taxon>
        <taxon>Echinostomata</taxon>
        <taxon>Echinostomatoidea</taxon>
        <taxon>Fasciolidae</taxon>
        <taxon>Fasciola</taxon>
    </lineage>
</organism>
<sequence>MCPVEISRKCVKIFHHIIDHLCGDFFRVQNENNPYNPRGKSEIADKSTQARTNKVFCIDHEVAHLVSKGADMAEQVNQKNQSKEIPTINEFQALKQHVLSLQTKLEEKCSECKLLRNLLVDAQSKIAASLMECNESSRTARLDSDILRGEFEKKLKYAKNELREWYEARVTEETDRLGKCLKTSKEYKIHRNFEGENSRVVTAAFE</sequence>
<evidence type="ECO:0000313" key="2">
    <source>
        <dbReference type="Proteomes" id="UP000316759"/>
    </source>
</evidence>
<dbReference type="EMBL" id="SUNJ01014342">
    <property type="protein sequence ID" value="TPP56555.1"/>
    <property type="molecule type" value="Genomic_DNA"/>
</dbReference>